<organism evidence="7 8">
    <name type="scientific">Helicocarpus griseus UAMH5409</name>
    <dbReference type="NCBI Taxonomy" id="1447875"/>
    <lineage>
        <taxon>Eukaryota</taxon>
        <taxon>Fungi</taxon>
        <taxon>Dikarya</taxon>
        <taxon>Ascomycota</taxon>
        <taxon>Pezizomycotina</taxon>
        <taxon>Eurotiomycetes</taxon>
        <taxon>Eurotiomycetidae</taxon>
        <taxon>Onygenales</taxon>
        <taxon>Ajellomycetaceae</taxon>
        <taxon>Helicocarpus</taxon>
    </lineage>
</organism>
<evidence type="ECO:0000313" key="8">
    <source>
        <dbReference type="Proteomes" id="UP000223968"/>
    </source>
</evidence>
<keyword evidence="3" id="KW-0274">FAD</keyword>
<dbReference type="InterPro" id="IPR016169">
    <property type="entry name" value="FAD-bd_PCMH_sub2"/>
</dbReference>
<dbReference type="InterPro" id="IPR006094">
    <property type="entry name" value="Oxid_FAD_bind_N"/>
</dbReference>
<reference evidence="7 8" key="1">
    <citation type="submission" date="2017-10" db="EMBL/GenBank/DDBJ databases">
        <title>Comparative genomics in systemic dimorphic fungi from Ajellomycetaceae.</title>
        <authorList>
            <person name="Munoz J.F."/>
            <person name="Mcewen J.G."/>
            <person name="Clay O.K."/>
            <person name="Cuomo C.A."/>
        </authorList>
    </citation>
    <scope>NUCLEOTIDE SEQUENCE [LARGE SCALE GENOMIC DNA]</scope>
    <source>
        <strain evidence="7 8">UAMH5409</strain>
    </source>
</reference>
<dbReference type="Pfam" id="PF01565">
    <property type="entry name" value="FAD_binding_4"/>
    <property type="match status" value="1"/>
</dbReference>
<name>A0A2B7XH34_9EURO</name>
<feature type="signal peptide" evidence="5">
    <location>
        <begin position="1"/>
        <end position="17"/>
    </location>
</feature>
<gene>
    <name evidence="7" type="ORF">AJ79_06073</name>
</gene>
<evidence type="ECO:0000259" key="6">
    <source>
        <dbReference type="PROSITE" id="PS51387"/>
    </source>
</evidence>
<keyword evidence="2" id="KW-0285">Flavoprotein</keyword>
<evidence type="ECO:0000256" key="1">
    <source>
        <dbReference type="ARBA" id="ARBA00005466"/>
    </source>
</evidence>
<evidence type="ECO:0000256" key="2">
    <source>
        <dbReference type="ARBA" id="ARBA00022630"/>
    </source>
</evidence>
<dbReference type="STRING" id="1447875.A0A2B7XH34"/>
<sequence>MRSTVAHLGLLSAVVAASSTCPPDYPTKPYPTDVCQTLDKQYPETIFYPGSKTYKDENENYWSPTTYSNPACVFVPSNADQVAGAVKVLANSDIKFAVRGGGHMPIRGYANTDGGVLIAFTKMDQIELSEDKSSVSVGPGQKWGSVYNYLELHGLIALGGRVGLVGVPGLLLGGGISFYSNQHGFASDNVVAFEVVLASGKIVTASAEKHSDLFWALKGGGNSFGIVTRFDLATFNSPKVCAGVLQIPSTQRDEFLSTVASFGQEGSKDAKAAVIPSIFMLRLLDATVYTSALFYDGEKCDQPALSNFTALPTLASTYGPTTLAKYVAGTDALIPPGTRQHFQVVSSFATAEALEAVHDIFVSGVKDELWDILDLQASVAFQPITKQFVEAGVKKGGNPQGVDPSKAPYFWMVQNFSWSNEKYDQRIVDVCASITAKINKKLDATGQKAQYQYLNDAGEGQSVFQNYGDGNLAKLKEIRAKYDPARLFTDSLNGGWKVEDA</sequence>
<dbReference type="GO" id="GO:0016491">
    <property type="term" value="F:oxidoreductase activity"/>
    <property type="evidence" value="ECO:0007669"/>
    <property type="project" value="UniProtKB-KW"/>
</dbReference>
<comment type="caution">
    <text evidence="7">The sequence shown here is derived from an EMBL/GenBank/DDBJ whole genome shotgun (WGS) entry which is preliminary data.</text>
</comment>
<dbReference type="Gene3D" id="3.30.465.10">
    <property type="match status" value="1"/>
</dbReference>
<dbReference type="InterPro" id="IPR050416">
    <property type="entry name" value="FAD-linked_Oxidoreductase"/>
</dbReference>
<dbReference type="AlphaFoldDB" id="A0A2B7XH34"/>
<accession>A0A2B7XH34</accession>
<keyword evidence="8" id="KW-1185">Reference proteome</keyword>
<dbReference type="InterPro" id="IPR036318">
    <property type="entry name" value="FAD-bd_PCMH-like_sf"/>
</dbReference>
<dbReference type="SUPFAM" id="SSF56176">
    <property type="entry name" value="FAD-binding/transporter-associated domain-like"/>
    <property type="match status" value="1"/>
</dbReference>
<dbReference type="OrthoDB" id="2151789at2759"/>
<dbReference type="Proteomes" id="UP000223968">
    <property type="component" value="Unassembled WGS sequence"/>
</dbReference>
<dbReference type="PANTHER" id="PTHR42973:SF54">
    <property type="entry name" value="FAD-BINDING PCMH-TYPE DOMAIN-CONTAINING PROTEIN"/>
    <property type="match status" value="1"/>
</dbReference>
<evidence type="ECO:0000313" key="7">
    <source>
        <dbReference type="EMBL" id="PGH08073.1"/>
    </source>
</evidence>
<dbReference type="EMBL" id="PDNB01000104">
    <property type="protein sequence ID" value="PGH08073.1"/>
    <property type="molecule type" value="Genomic_DNA"/>
</dbReference>
<feature type="domain" description="FAD-binding PCMH-type" evidence="6">
    <location>
        <begin position="66"/>
        <end position="237"/>
    </location>
</feature>
<dbReference type="InterPro" id="IPR016166">
    <property type="entry name" value="FAD-bd_PCMH"/>
</dbReference>
<evidence type="ECO:0000256" key="5">
    <source>
        <dbReference type="SAM" id="SignalP"/>
    </source>
</evidence>
<dbReference type="PROSITE" id="PS51387">
    <property type="entry name" value="FAD_PCMH"/>
    <property type="match status" value="1"/>
</dbReference>
<feature type="chain" id="PRO_5012744590" description="FAD-binding PCMH-type domain-containing protein" evidence="5">
    <location>
        <begin position="18"/>
        <end position="501"/>
    </location>
</feature>
<evidence type="ECO:0000256" key="3">
    <source>
        <dbReference type="ARBA" id="ARBA00022827"/>
    </source>
</evidence>
<proteinExistence type="inferred from homology"/>
<dbReference type="PANTHER" id="PTHR42973">
    <property type="entry name" value="BINDING OXIDOREDUCTASE, PUTATIVE (AFU_ORTHOLOGUE AFUA_1G17690)-RELATED"/>
    <property type="match status" value="1"/>
</dbReference>
<dbReference type="GO" id="GO:0071949">
    <property type="term" value="F:FAD binding"/>
    <property type="evidence" value="ECO:0007669"/>
    <property type="project" value="InterPro"/>
</dbReference>
<evidence type="ECO:0000256" key="4">
    <source>
        <dbReference type="ARBA" id="ARBA00023002"/>
    </source>
</evidence>
<protein>
    <recommendedName>
        <fullName evidence="6">FAD-binding PCMH-type domain-containing protein</fullName>
    </recommendedName>
</protein>
<comment type="similarity">
    <text evidence="1">Belongs to the oxygen-dependent FAD-linked oxidoreductase family.</text>
</comment>
<keyword evidence="4" id="KW-0560">Oxidoreductase</keyword>
<keyword evidence="5" id="KW-0732">Signal</keyword>